<proteinExistence type="predicted"/>
<dbReference type="EMBL" id="AWUE01024644">
    <property type="protein sequence ID" value="OMO50204.1"/>
    <property type="molecule type" value="Genomic_DNA"/>
</dbReference>
<sequence>MPPLGVVSCADILAIEAHESTVLVDTLLEWPVADSFGDASTMTPTSTLPLPTHHSPVAQSVEMIVLPPPLIFKHKAPSAIPTTRIC</sequence>
<name>A0A1R3FWI7_9ROSI</name>
<keyword evidence="2" id="KW-1185">Reference proteome</keyword>
<accession>A0A1R3FWI7</accession>
<evidence type="ECO:0000313" key="2">
    <source>
        <dbReference type="Proteomes" id="UP000187203"/>
    </source>
</evidence>
<dbReference type="AlphaFoldDB" id="A0A1R3FWI7"/>
<reference evidence="2" key="1">
    <citation type="submission" date="2013-09" db="EMBL/GenBank/DDBJ databases">
        <title>Corchorus olitorius genome sequencing.</title>
        <authorList>
            <person name="Alam M."/>
            <person name="Haque M.S."/>
            <person name="Islam M.S."/>
            <person name="Emdad E.M."/>
            <person name="Islam M.M."/>
            <person name="Ahmed B."/>
            <person name="Halim A."/>
            <person name="Hossen Q.M.M."/>
            <person name="Hossain M.Z."/>
            <person name="Ahmed R."/>
            <person name="Khan M.M."/>
            <person name="Islam R."/>
            <person name="Rashid M.M."/>
            <person name="Khan S.A."/>
            <person name="Rahman M.S."/>
            <person name="Alam M."/>
            <person name="Yahiya A.S."/>
            <person name="Khan M.S."/>
            <person name="Azam M.S."/>
            <person name="Haque T."/>
            <person name="Lashkar M.Z.H."/>
            <person name="Akhand A.I."/>
            <person name="Morshed G."/>
            <person name="Roy S."/>
            <person name="Uddin K.S."/>
            <person name="Rabeya T."/>
            <person name="Hossain A.S."/>
            <person name="Chowdhury A."/>
            <person name="Snigdha A.R."/>
            <person name="Mortoza M.S."/>
            <person name="Matin S.A."/>
            <person name="Hoque S.M.E."/>
            <person name="Islam M.K."/>
            <person name="Roy D.K."/>
            <person name="Haider R."/>
            <person name="Moosa M.M."/>
            <person name="Elias S.M."/>
            <person name="Hasan A.M."/>
            <person name="Jahan S."/>
            <person name="Shafiuddin M."/>
            <person name="Mahmood N."/>
            <person name="Shommy N.S."/>
        </authorList>
    </citation>
    <scope>NUCLEOTIDE SEQUENCE [LARGE SCALE GENOMIC DNA]</scope>
    <source>
        <strain evidence="2">cv. O-4</strain>
    </source>
</reference>
<gene>
    <name evidence="1" type="ORF">COLO4_38183</name>
</gene>
<dbReference type="Proteomes" id="UP000187203">
    <property type="component" value="Unassembled WGS sequence"/>
</dbReference>
<organism evidence="1 2">
    <name type="scientific">Corchorus olitorius</name>
    <dbReference type="NCBI Taxonomy" id="93759"/>
    <lineage>
        <taxon>Eukaryota</taxon>
        <taxon>Viridiplantae</taxon>
        <taxon>Streptophyta</taxon>
        <taxon>Embryophyta</taxon>
        <taxon>Tracheophyta</taxon>
        <taxon>Spermatophyta</taxon>
        <taxon>Magnoliopsida</taxon>
        <taxon>eudicotyledons</taxon>
        <taxon>Gunneridae</taxon>
        <taxon>Pentapetalae</taxon>
        <taxon>rosids</taxon>
        <taxon>malvids</taxon>
        <taxon>Malvales</taxon>
        <taxon>Malvaceae</taxon>
        <taxon>Grewioideae</taxon>
        <taxon>Apeibeae</taxon>
        <taxon>Corchorus</taxon>
    </lineage>
</organism>
<protein>
    <submittedName>
        <fullName evidence="1">Uncharacterized protein</fullName>
    </submittedName>
</protein>
<evidence type="ECO:0000313" key="1">
    <source>
        <dbReference type="EMBL" id="OMO50204.1"/>
    </source>
</evidence>
<comment type="caution">
    <text evidence="1">The sequence shown here is derived from an EMBL/GenBank/DDBJ whole genome shotgun (WGS) entry which is preliminary data.</text>
</comment>